<dbReference type="Proteomes" id="UP000244810">
    <property type="component" value="Unassembled WGS sequence"/>
</dbReference>
<dbReference type="EMBL" id="QDDR01000003">
    <property type="protein sequence ID" value="PVE48126.1"/>
    <property type="molecule type" value="Genomic_DNA"/>
</dbReference>
<reference evidence="1 2" key="1">
    <citation type="journal article" date="2011" name="Syst. Appl. Microbiol.">
        <title>Defluviimonas denitrificans gen. nov., sp. nov., and Pararhodobacter aggregans gen. nov., sp. nov., non-phototrophic Rhodobacteraceae from the biofilter of a marine aquaculture.</title>
        <authorList>
            <person name="Foesel B.U."/>
            <person name="Drake H.L."/>
            <person name="Schramm A."/>
        </authorList>
    </citation>
    <scope>NUCLEOTIDE SEQUENCE [LARGE SCALE GENOMIC DNA]</scope>
    <source>
        <strain evidence="1 2">D1-19</strain>
    </source>
</reference>
<accession>A0A2T7UU48</accession>
<protein>
    <submittedName>
        <fullName evidence="1">Uncharacterized protein</fullName>
    </submittedName>
</protein>
<sequence length="248" mass="26516">MIGMETAVAATLAGAALGGLWGGWGLGRQALARRRAASRLVDQALALEPGRSLFAAMAAHFPADARMLRRKMIRIARGPGSVWQRQVAIANAAAAVRRGLGAAVLSIPGAEIDALLDDQIALYRRFEGEPLLASRFVVRGIKALSGSEPDGILAESERIRTRVYRAMAQYRGAPVGAAMPVVGDYEPLQAALARVWGMDDAFAVLERLDPEEPRLGVAFVTILKAVRHGEFEGADRLRRAWVAALANG</sequence>
<gene>
    <name evidence="1" type="ORF">DDE23_08295</name>
</gene>
<dbReference type="RefSeq" id="WP_107751500.1">
    <property type="nucleotide sequence ID" value="NZ_QBKF01000004.1"/>
</dbReference>
<comment type="caution">
    <text evidence="1">The sequence shown here is derived from an EMBL/GenBank/DDBJ whole genome shotgun (WGS) entry which is preliminary data.</text>
</comment>
<dbReference type="AlphaFoldDB" id="A0A2T7UU48"/>
<evidence type="ECO:0000313" key="1">
    <source>
        <dbReference type="EMBL" id="PVE48126.1"/>
    </source>
</evidence>
<evidence type="ECO:0000313" key="2">
    <source>
        <dbReference type="Proteomes" id="UP000244810"/>
    </source>
</evidence>
<proteinExistence type="predicted"/>
<name>A0A2T7UU48_9RHOB</name>
<organism evidence="1 2">
    <name type="scientific">Pararhodobacter aggregans</name>
    <dbReference type="NCBI Taxonomy" id="404875"/>
    <lineage>
        <taxon>Bacteria</taxon>
        <taxon>Pseudomonadati</taxon>
        <taxon>Pseudomonadota</taxon>
        <taxon>Alphaproteobacteria</taxon>
        <taxon>Rhodobacterales</taxon>
        <taxon>Paracoccaceae</taxon>
        <taxon>Pararhodobacter</taxon>
    </lineage>
</organism>
<keyword evidence="2" id="KW-1185">Reference proteome</keyword>